<protein>
    <submittedName>
        <fullName evidence="1">TlpA family protein disulfide reductase</fullName>
    </submittedName>
</protein>
<gene>
    <name evidence="1" type="ORF">FH034_10400</name>
</gene>
<sequence length="27" mass="3156">MKKVFLFFISLFLLNACSFDTNQDQGK</sequence>
<dbReference type="EMBL" id="VEVS01000115">
    <property type="protein sequence ID" value="TNO40353.1"/>
    <property type="molecule type" value="Genomic_DNA"/>
</dbReference>
<organism evidence="1 2">
    <name type="scientific">Campylobacter jejuni</name>
    <dbReference type="NCBI Taxonomy" id="197"/>
    <lineage>
        <taxon>Bacteria</taxon>
        <taxon>Pseudomonadati</taxon>
        <taxon>Campylobacterota</taxon>
        <taxon>Epsilonproteobacteria</taxon>
        <taxon>Campylobacterales</taxon>
        <taxon>Campylobacteraceae</taxon>
        <taxon>Campylobacter</taxon>
    </lineage>
</organism>
<name>A0A5C4YBE7_CAMJU</name>
<reference evidence="1 2" key="1">
    <citation type="submission" date="2019-06" db="EMBL/GenBank/DDBJ databases">
        <title>Epidemiology of MDR Campylobacter spp.</title>
        <authorList>
            <person name="Addetia A."/>
            <person name="Greninger A."/>
            <person name="Fang F."/>
        </authorList>
    </citation>
    <scope>NUCLEOTIDE SEQUENCE [LARGE SCALE GENOMIC DNA]</scope>
    <source>
        <strain evidence="1 2">HMC314</strain>
    </source>
</reference>
<proteinExistence type="predicted"/>
<accession>A0A5C4YBE7</accession>
<feature type="non-terminal residue" evidence="1">
    <location>
        <position position="27"/>
    </location>
</feature>
<evidence type="ECO:0000313" key="1">
    <source>
        <dbReference type="EMBL" id="TNO40353.1"/>
    </source>
</evidence>
<dbReference type="Proteomes" id="UP000312397">
    <property type="component" value="Unassembled WGS sequence"/>
</dbReference>
<dbReference type="AlphaFoldDB" id="A0A5C4YBE7"/>
<evidence type="ECO:0000313" key="2">
    <source>
        <dbReference type="Proteomes" id="UP000312397"/>
    </source>
</evidence>
<comment type="caution">
    <text evidence="1">The sequence shown here is derived from an EMBL/GenBank/DDBJ whole genome shotgun (WGS) entry which is preliminary data.</text>
</comment>